<evidence type="ECO:0000256" key="1">
    <source>
        <dbReference type="SAM" id="MobiDB-lite"/>
    </source>
</evidence>
<comment type="caution">
    <text evidence="2">The sequence shown here is derived from an EMBL/GenBank/DDBJ whole genome shotgun (WGS) entry which is preliminary data.</text>
</comment>
<evidence type="ECO:0000313" key="2">
    <source>
        <dbReference type="EMBL" id="KAG8062410.1"/>
    </source>
</evidence>
<gene>
    <name evidence="2" type="ORF">GUJ93_ZPchr0003g17643</name>
</gene>
<name>A0A8J5SKS9_ZIZPA</name>
<sequence>MTKSMSRGCDNGVLARICVASMGSRRGQGQWEAEGGRRHRREAEGGGGDRNHKGRRGREEGGADGKQKGMAPMGTERRRRR</sequence>
<accession>A0A8J5SKS9</accession>
<dbReference type="EMBL" id="JAAALK010000286">
    <property type="protein sequence ID" value="KAG8062410.1"/>
    <property type="molecule type" value="Genomic_DNA"/>
</dbReference>
<dbReference type="Proteomes" id="UP000729402">
    <property type="component" value="Unassembled WGS sequence"/>
</dbReference>
<reference evidence="2" key="1">
    <citation type="journal article" date="2021" name="bioRxiv">
        <title>Whole Genome Assembly and Annotation of Northern Wild Rice, Zizania palustris L., Supports a Whole Genome Duplication in the Zizania Genus.</title>
        <authorList>
            <person name="Haas M."/>
            <person name="Kono T."/>
            <person name="Macchietto M."/>
            <person name="Millas R."/>
            <person name="McGilp L."/>
            <person name="Shao M."/>
            <person name="Duquette J."/>
            <person name="Hirsch C.N."/>
            <person name="Kimball J."/>
        </authorList>
    </citation>
    <scope>NUCLEOTIDE SEQUENCE</scope>
    <source>
        <tissue evidence="2">Fresh leaf tissue</tissue>
    </source>
</reference>
<reference evidence="2" key="2">
    <citation type="submission" date="2021-02" db="EMBL/GenBank/DDBJ databases">
        <authorList>
            <person name="Kimball J.A."/>
            <person name="Haas M.W."/>
            <person name="Macchietto M."/>
            <person name="Kono T."/>
            <person name="Duquette J."/>
            <person name="Shao M."/>
        </authorList>
    </citation>
    <scope>NUCLEOTIDE SEQUENCE</scope>
    <source>
        <tissue evidence="2">Fresh leaf tissue</tissue>
    </source>
</reference>
<organism evidence="2 3">
    <name type="scientific">Zizania palustris</name>
    <name type="common">Northern wild rice</name>
    <dbReference type="NCBI Taxonomy" id="103762"/>
    <lineage>
        <taxon>Eukaryota</taxon>
        <taxon>Viridiplantae</taxon>
        <taxon>Streptophyta</taxon>
        <taxon>Embryophyta</taxon>
        <taxon>Tracheophyta</taxon>
        <taxon>Spermatophyta</taxon>
        <taxon>Magnoliopsida</taxon>
        <taxon>Liliopsida</taxon>
        <taxon>Poales</taxon>
        <taxon>Poaceae</taxon>
        <taxon>BOP clade</taxon>
        <taxon>Oryzoideae</taxon>
        <taxon>Oryzeae</taxon>
        <taxon>Zizaniinae</taxon>
        <taxon>Zizania</taxon>
    </lineage>
</organism>
<evidence type="ECO:0000313" key="3">
    <source>
        <dbReference type="Proteomes" id="UP000729402"/>
    </source>
</evidence>
<proteinExistence type="predicted"/>
<feature type="compositionally biased region" description="Basic and acidic residues" evidence="1">
    <location>
        <begin position="41"/>
        <end position="67"/>
    </location>
</feature>
<keyword evidence="3" id="KW-1185">Reference proteome</keyword>
<feature type="region of interest" description="Disordered" evidence="1">
    <location>
        <begin position="21"/>
        <end position="81"/>
    </location>
</feature>
<dbReference type="AlphaFoldDB" id="A0A8J5SKS9"/>
<protein>
    <submittedName>
        <fullName evidence="2">Uncharacterized protein</fullName>
    </submittedName>
</protein>